<dbReference type="HOGENOM" id="CLU_036879_0_1_5"/>
<feature type="transmembrane region" description="Helical" evidence="7">
    <location>
        <begin position="210"/>
        <end position="234"/>
    </location>
</feature>
<comment type="subcellular location">
    <subcellularLocation>
        <location evidence="1 7">Cell membrane</location>
        <topology evidence="1 7">Multi-pass membrane protein</topology>
    </subcellularLocation>
</comment>
<comment type="similarity">
    <text evidence="7">Belongs to the binding-protein-dependent transport system permease family.</text>
</comment>
<keyword evidence="6 7" id="KW-0472">Membrane</keyword>
<dbReference type="EMBL" id="CP000638">
    <property type="protein sequence ID" value="ACM40145.1"/>
    <property type="molecule type" value="Genomic_DNA"/>
</dbReference>
<dbReference type="InterPro" id="IPR035906">
    <property type="entry name" value="MetI-like_sf"/>
</dbReference>
<dbReference type="AlphaFoldDB" id="B9K5J7"/>
<keyword evidence="10" id="KW-1185">Reference proteome</keyword>
<geneLocation type="plasmid" evidence="9 10">
    <name>pAtS4e</name>
</geneLocation>
<name>B9K5J7_ALLAM</name>
<evidence type="ECO:0000256" key="1">
    <source>
        <dbReference type="ARBA" id="ARBA00004651"/>
    </source>
</evidence>
<feature type="domain" description="ABC transmembrane type-1" evidence="8">
    <location>
        <begin position="171"/>
        <end position="376"/>
    </location>
</feature>
<dbReference type="KEGG" id="avi:Avi_7531"/>
<dbReference type="Pfam" id="PF00528">
    <property type="entry name" value="BPD_transp_1"/>
    <property type="match status" value="1"/>
</dbReference>
<dbReference type="PROSITE" id="PS50928">
    <property type="entry name" value="ABC_TM1"/>
    <property type="match status" value="1"/>
</dbReference>
<dbReference type="InterPro" id="IPR045621">
    <property type="entry name" value="BPD_transp_1_N"/>
</dbReference>
<gene>
    <name evidence="9" type="primary">dppB</name>
    <name evidence="9" type="ordered locus">Avi_7531</name>
</gene>
<evidence type="ECO:0000256" key="4">
    <source>
        <dbReference type="ARBA" id="ARBA00022692"/>
    </source>
</evidence>
<evidence type="ECO:0000259" key="8">
    <source>
        <dbReference type="PROSITE" id="PS50928"/>
    </source>
</evidence>
<keyword evidence="4 7" id="KW-0812">Transmembrane</keyword>
<evidence type="ECO:0000256" key="3">
    <source>
        <dbReference type="ARBA" id="ARBA00022475"/>
    </source>
</evidence>
<evidence type="ECO:0000256" key="5">
    <source>
        <dbReference type="ARBA" id="ARBA00022989"/>
    </source>
</evidence>
<dbReference type="Proteomes" id="UP000001596">
    <property type="component" value="Plasmid pAtS4e"/>
</dbReference>
<feature type="transmembrane region" description="Helical" evidence="7">
    <location>
        <begin position="254"/>
        <end position="273"/>
    </location>
</feature>
<dbReference type="eggNOG" id="COG0601">
    <property type="taxonomic scope" value="Bacteria"/>
</dbReference>
<organism evidence="9 10">
    <name type="scientific">Allorhizobium ampelinum (strain ATCC BAA-846 / DSM 112012 / S4)</name>
    <name type="common">Agrobacterium vitis (strain S4)</name>
    <dbReference type="NCBI Taxonomy" id="311402"/>
    <lineage>
        <taxon>Bacteria</taxon>
        <taxon>Pseudomonadati</taxon>
        <taxon>Pseudomonadota</taxon>
        <taxon>Alphaproteobacteria</taxon>
        <taxon>Hyphomicrobiales</taxon>
        <taxon>Rhizobiaceae</taxon>
        <taxon>Rhizobium/Agrobacterium group</taxon>
        <taxon>Allorhizobium</taxon>
        <taxon>Allorhizobium ampelinum</taxon>
    </lineage>
</organism>
<keyword evidence="5 7" id="KW-1133">Transmembrane helix</keyword>
<protein>
    <submittedName>
        <fullName evidence="9">ABC transporter membrane spanning protein (Dipeptide)</fullName>
    </submittedName>
</protein>
<evidence type="ECO:0000256" key="6">
    <source>
        <dbReference type="ARBA" id="ARBA00023136"/>
    </source>
</evidence>
<evidence type="ECO:0000313" key="9">
    <source>
        <dbReference type="EMBL" id="ACM40145.1"/>
    </source>
</evidence>
<keyword evidence="2 7" id="KW-0813">Transport</keyword>
<proteinExistence type="inferred from homology"/>
<feature type="transmembrane region" description="Helical" evidence="7">
    <location>
        <begin position="178"/>
        <end position="198"/>
    </location>
</feature>
<reference evidence="9 10" key="1">
    <citation type="journal article" date="2009" name="J. Bacteriol.">
        <title>Genome sequences of three Agrobacterium biovars help elucidate the evolution of multichromosome genomes in bacteria.</title>
        <authorList>
            <person name="Slater S.C."/>
            <person name="Goldman B.S."/>
            <person name="Goodner B."/>
            <person name="Setubal J.C."/>
            <person name="Farrand S.K."/>
            <person name="Nester E.W."/>
            <person name="Burr T.J."/>
            <person name="Banta L."/>
            <person name="Dickerman A.W."/>
            <person name="Paulsen I."/>
            <person name="Otten L."/>
            <person name="Suen G."/>
            <person name="Welch R."/>
            <person name="Almeida N.F."/>
            <person name="Arnold F."/>
            <person name="Burton O.T."/>
            <person name="Du Z."/>
            <person name="Ewing A."/>
            <person name="Godsy E."/>
            <person name="Heisel S."/>
            <person name="Houmiel K.L."/>
            <person name="Jhaveri J."/>
            <person name="Lu J."/>
            <person name="Miller N.M."/>
            <person name="Norton S."/>
            <person name="Chen Q."/>
            <person name="Phoolcharoen W."/>
            <person name="Ohlin V."/>
            <person name="Ondrusek D."/>
            <person name="Pride N."/>
            <person name="Stricklin S.L."/>
            <person name="Sun J."/>
            <person name="Wheeler C."/>
            <person name="Wilson L."/>
            <person name="Zhu H."/>
            <person name="Wood D.W."/>
        </authorList>
    </citation>
    <scope>NUCLEOTIDE SEQUENCE [LARGE SCALE GENOMIC DNA]</scope>
    <source>
        <strain evidence="10">S4 / ATCC BAA-846</strain>
        <plasmid evidence="9 10">pAtS4e</plasmid>
    </source>
</reference>
<dbReference type="GO" id="GO:0071916">
    <property type="term" value="F:dipeptide transmembrane transporter activity"/>
    <property type="evidence" value="ECO:0007669"/>
    <property type="project" value="TreeGrafter"/>
</dbReference>
<dbReference type="PANTHER" id="PTHR43163">
    <property type="entry name" value="DIPEPTIDE TRANSPORT SYSTEM PERMEASE PROTEIN DPPB-RELATED"/>
    <property type="match status" value="1"/>
</dbReference>
<feature type="transmembrane region" description="Helical" evidence="7">
    <location>
        <begin position="357"/>
        <end position="383"/>
    </location>
</feature>
<dbReference type="Gene3D" id="1.10.3720.10">
    <property type="entry name" value="MetI-like"/>
    <property type="match status" value="1"/>
</dbReference>
<evidence type="ECO:0000313" key="10">
    <source>
        <dbReference type="Proteomes" id="UP000001596"/>
    </source>
</evidence>
<dbReference type="PANTHER" id="PTHR43163:SF6">
    <property type="entry name" value="DIPEPTIDE TRANSPORT SYSTEM PERMEASE PROTEIN DPPB-RELATED"/>
    <property type="match status" value="1"/>
</dbReference>
<dbReference type="SUPFAM" id="SSF161098">
    <property type="entry name" value="MetI-like"/>
    <property type="match status" value="1"/>
</dbReference>
<feature type="transmembrane region" description="Helical" evidence="7">
    <location>
        <begin position="86"/>
        <end position="107"/>
    </location>
</feature>
<evidence type="ECO:0000256" key="2">
    <source>
        <dbReference type="ARBA" id="ARBA00022448"/>
    </source>
</evidence>
<dbReference type="GO" id="GO:0005886">
    <property type="term" value="C:plasma membrane"/>
    <property type="evidence" value="ECO:0007669"/>
    <property type="project" value="UniProtKB-SubCell"/>
</dbReference>
<dbReference type="Pfam" id="PF19300">
    <property type="entry name" value="BPD_transp_1_N"/>
    <property type="match status" value="1"/>
</dbReference>
<dbReference type="CDD" id="cd06261">
    <property type="entry name" value="TM_PBP2"/>
    <property type="match status" value="1"/>
</dbReference>
<evidence type="ECO:0000256" key="7">
    <source>
        <dbReference type="RuleBase" id="RU363032"/>
    </source>
</evidence>
<accession>B9K5J7</accession>
<sequence>MRKKNGKKSESLSHNCRWRAANGNFCASGAHVLEYAPLRFSKSPFSPRQHQFSNRLLPFVETEPLKGGNDVTMQAMPYVKAISTRLLAGIPVFLLVTFGATALSNLAPGSPAQLILGDNATAEQVAALNQTYGYDLPVWERYLKWLGDLFHGDLGQTLFSQQPVLQVVMDRATVTFEVAALAMLVSMLGIPLAMFTASHPGKLTDRAFRSVASVVLAVPTFVIVVLLSYLFAIVLRWLPATGWVNFSENPLANLWYVALPVLCLSLHQTAYLYRVARNEFVTTLQEDFIQVARAKGLPLGYILFRHVLRPSMPQILTVMGLSLTYMLAGSFVVESYFAVPGIGWTVLTAVKSHDIPLVQAILSLTVVVFVTIFMLVDIGYAIIDPRVNVT</sequence>
<dbReference type="InterPro" id="IPR000515">
    <property type="entry name" value="MetI-like"/>
</dbReference>
<keyword evidence="9" id="KW-0614">Plasmid</keyword>
<keyword evidence="3" id="KW-1003">Cell membrane</keyword>
<feature type="transmembrane region" description="Helical" evidence="7">
    <location>
        <begin position="315"/>
        <end position="337"/>
    </location>
</feature>